<reference evidence="1" key="1">
    <citation type="submission" date="2014-11" db="EMBL/GenBank/DDBJ databases">
        <authorList>
            <person name="Amaro Gonzalez C."/>
        </authorList>
    </citation>
    <scope>NUCLEOTIDE SEQUENCE</scope>
</reference>
<name>A0A0E9THW3_ANGAN</name>
<reference evidence="1" key="2">
    <citation type="journal article" date="2015" name="Fish Shellfish Immunol.">
        <title>Early steps in the European eel (Anguilla anguilla)-Vibrio vulnificus interaction in the gills: Role of the RtxA13 toxin.</title>
        <authorList>
            <person name="Callol A."/>
            <person name="Pajuelo D."/>
            <person name="Ebbesson L."/>
            <person name="Teles M."/>
            <person name="MacKenzie S."/>
            <person name="Amaro C."/>
        </authorList>
    </citation>
    <scope>NUCLEOTIDE SEQUENCE</scope>
</reference>
<dbReference type="AlphaFoldDB" id="A0A0E9THW3"/>
<protein>
    <submittedName>
        <fullName evidence="1">Uncharacterized protein</fullName>
    </submittedName>
</protein>
<dbReference type="EMBL" id="GBXM01056284">
    <property type="protein sequence ID" value="JAH52293.1"/>
    <property type="molecule type" value="Transcribed_RNA"/>
</dbReference>
<sequence length="40" mass="4508">MRILWSTVSKAALRSRRTRTESFRVTSHSEVGDSKASLLS</sequence>
<accession>A0A0E9THW3</accession>
<proteinExistence type="predicted"/>
<organism evidence="1">
    <name type="scientific">Anguilla anguilla</name>
    <name type="common">European freshwater eel</name>
    <name type="synonym">Muraena anguilla</name>
    <dbReference type="NCBI Taxonomy" id="7936"/>
    <lineage>
        <taxon>Eukaryota</taxon>
        <taxon>Metazoa</taxon>
        <taxon>Chordata</taxon>
        <taxon>Craniata</taxon>
        <taxon>Vertebrata</taxon>
        <taxon>Euteleostomi</taxon>
        <taxon>Actinopterygii</taxon>
        <taxon>Neopterygii</taxon>
        <taxon>Teleostei</taxon>
        <taxon>Anguilliformes</taxon>
        <taxon>Anguillidae</taxon>
        <taxon>Anguilla</taxon>
    </lineage>
</organism>
<evidence type="ECO:0000313" key="1">
    <source>
        <dbReference type="EMBL" id="JAH52293.1"/>
    </source>
</evidence>